<organism evidence="2 3">
    <name type="scientific">Actinomadura napierensis</name>
    <dbReference type="NCBI Taxonomy" id="267854"/>
    <lineage>
        <taxon>Bacteria</taxon>
        <taxon>Bacillati</taxon>
        <taxon>Actinomycetota</taxon>
        <taxon>Actinomycetes</taxon>
        <taxon>Streptosporangiales</taxon>
        <taxon>Thermomonosporaceae</taxon>
        <taxon>Actinomadura</taxon>
    </lineage>
</organism>
<keyword evidence="3" id="KW-1185">Reference proteome</keyword>
<reference evidence="3" key="1">
    <citation type="journal article" date="2019" name="Int. J. Syst. Evol. Microbiol.">
        <title>The Global Catalogue of Microorganisms (GCM) 10K type strain sequencing project: providing services to taxonomists for standard genome sequencing and annotation.</title>
        <authorList>
            <consortium name="The Broad Institute Genomics Platform"/>
            <consortium name="The Broad Institute Genome Sequencing Center for Infectious Disease"/>
            <person name="Wu L."/>
            <person name="Ma J."/>
        </authorList>
    </citation>
    <scope>NUCLEOTIDE SEQUENCE [LARGE SCALE GENOMIC DNA]</scope>
    <source>
        <strain evidence="3">JCM 13850</strain>
    </source>
</reference>
<dbReference type="Proteomes" id="UP001501020">
    <property type="component" value="Unassembled WGS sequence"/>
</dbReference>
<evidence type="ECO:0000313" key="2">
    <source>
        <dbReference type="EMBL" id="GAA2146858.1"/>
    </source>
</evidence>
<accession>A0ABP5LKW5</accession>
<evidence type="ECO:0000259" key="1">
    <source>
        <dbReference type="Pfam" id="PF01425"/>
    </source>
</evidence>
<protein>
    <recommendedName>
        <fullName evidence="1">Amidase domain-containing protein</fullName>
    </recommendedName>
</protein>
<feature type="domain" description="Amidase" evidence="1">
    <location>
        <begin position="24"/>
        <end position="95"/>
    </location>
</feature>
<dbReference type="Pfam" id="PF01425">
    <property type="entry name" value="Amidase"/>
    <property type="match status" value="1"/>
</dbReference>
<dbReference type="Gene3D" id="3.90.1300.10">
    <property type="entry name" value="Amidase signature (AS) domain"/>
    <property type="match status" value="1"/>
</dbReference>
<dbReference type="InterPro" id="IPR036928">
    <property type="entry name" value="AS_sf"/>
</dbReference>
<sequence length="116" mass="12429">MERPLTLTEAAEALRSGAVTSVRLTEEALAAADRYDGELGTYLARFDDYALKQAERADRELAAGIDRGRLQGVPFGVKDIFAMAEGPTTVQSLVLDRIGGPAGTHRSSPGSRKPVR</sequence>
<dbReference type="EMBL" id="BAAAMR010000044">
    <property type="protein sequence ID" value="GAA2146858.1"/>
    <property type="molecule type" value="Genomic_DNA"/>
</dbReference>
<dbReference type="InterPro" id="IPR000120">
    <property type="entry name" value="Amidase"/>
</dbReference>
<dbReference type="InterPro" id="IPR023631">
    <property type="entry name" value="Amidase_dom"/>
</dbReference>
<evidence type="ECO:0000313" key="3">
    <source>
        <dbReference type="Proteomes" id="UP001501020"/>
    </source>
</evidence>
<gene>
    <name evidence="2" type="ORF">GCM10009727_48510</name>
</gene>
<proteinExistence type="predicted"/>
<comment type="caution">
    <text evidence="2">The sequence shown here is derived from an EMBL/GenBank/DDBJ whole genome shotgun (WGS) entry which is preliminary data.</text>
</comment>
<name>A0ABP5LKW5_9ACTN</name>
<dbReference type="PANTHER" id="PTHR11895">
    <property type="entry name" value="TRANSAMIDASE"/>
    <property type="match status" value="1"/>
</dbReference>
<dbReference type="PANTHER" id="PTHR11895:SF176">
    <property type="entry name" value="AMIDASE AMID-RELATED"/>
    <property type="match status" value="1"/>
</dbReference>
<dbReference type="RefSeq" id="WP_344271200.1">
    <property type="nucleotide sequence ID" value="NZ_BAAAMR010000044.1"/>
</dbReference>
<dbReference type="SUPFAM" id="SSF75304">
    <property type="entry name" value="Amidase signature (AS) enzymes"/>
    <property type="match status" value="1"/>
</dbReference>